<dbReference type="OrthoDB" id="27092at2"/>
<dbReference type="InterPro" id="IPR016292">
    <property type="entry name" value="Epoxide_hydrolase"/>
</dbReference>
<proteinExistence type="inferred from homology"/>
<gene>
    <name evidence="5" type="ORF">CFP71_12410</name>
</gene>
<evidence type="ECO:0000256" key="1">
    <source>
        <dbReference type="ARBA" id="ARBA00010088"/>
    </source>
</evidence>
<keyword evidence="2" id="KW-0058">Aromatic hydrocarbons catabolism</keyword>
<dbReference type="PIRSF" id="PIRSF001112">
    <property type="entry name" value="Epoxide_hydrolase"/>
    <property type="match status" value="1"/>
</dbReference>
<sequence length="376" mass="41462">MNEIKSFRIAVDQAELDDLKDRLDRTRWPREVTGDWSRGAPVAYLKGLAEYWADGFDWRAQEAKLNEFPQFTTEIDGQTIHFLHVRSARPDALPLILTHGWPSSPFEFRNVIGELSDEFHLVVPSLPGYGFSTPVQGPGWGNLFRVAQAWTTLMDRLGYDRFGVHGTDAGAGVAGILAMIAPHRVTGVHLTGTSAGTPFGPAVELDGLSEKDRERGERFNRFQADGLGYLHLQATRPQTLAYSLNDSPTGQLAWIVEKFAEWTDPAKGLPDDAVDRDHLLAAVSLFWFTGAGASSAHALFEGMEAYRQLAQGGWDGEAPAGPPRGIAVFAGDTTIRSLQDGPVEHWSEYDSGGHFPAMEVPDLLTEDLRTFFRGRL</sequence>
<dbReference type="AlphaFoldDB" id="A0A229SCR0"/>
<dbReference type="Gene3D" id="3.40.50.1820">
    <property type="entry name" value="alpha/beta hydrolase"/>
    <property type="match status" value="1"/>
</dbReference>
<dbReference type="RefSeq" id="WP_093933998.1">
    <property type="nucleotide sequence ID" value="NZ_NMQT01000038.1"/>
</dbReference>
<evidence type="ECO:0000256" key="2">
    <source>
        <dbReference type="ARBA" id="ARBA00022797"/>
    </source>
</evidence>
<dbReference type="PANTHER" id="PTHR21661:SF35">
    <property type="entry name" value="EPOXIDE HYDROLASE"/>
    <property type="match status" value="1"/>
</dbReference>
<dbReference type="InterPro" id="IPR029058">
    <property type="entry name" value="AB_hydrolase_fold"/>
</dbReference>
<evidence type="ECO:0000313" key="5">
    <source>
        <dbReference type="EMBL" id="OXM56630.1"/>
    </source>
</evidence>
<dbReference type="Proteomes" id="UP000215223">
    <property type="component" value="Unassembled WGS sequence"/>
</dbReference>
<name>A0A229SCR0_9PSEU</name>
<dbReference type="PANTHER" id="PTHR21661">
    <property type="entry name" value="EPOXIDE HYDROLASE 1-RELATED"/>
    <property type="match status" value="1"/>
</dbReference>
<protein>
    <submittedName>
        <fullName evidence="5">Epoxide hydrolase</fullName>
    </submittedName>
</protein>
<dbReference type="SUPFAM" id="SSF53474">
    <property type="entry name" value="alpha/beta-Hydrolases"/>
    <property type="match status" value="1"/>
</dbReference>
<dbReference type="GO" id="GO:0004301">
    <property type="term" value="F:epoxide hydrolase activity"/>
    <property type="evidence" value="ECO:0007669"/>
    <property type="project" value="TreeGrafter"/>
</dbReference>
<comment type="caution">
    <text evidence="5">The sequence shown here is derived from an EMBL/GenBank/DDBJ whole genome shotgun (WGS) entry which is preliminary data.</text>
</comment>
<reference evidence="5 6" key="1">
    <citation type="submission" date="2017-07" db="EMBL/GenBank/DDBJ databases">
        <title>Amycolatopsis thailandensis Genome sequencing and assembly.</title>
        <authorList>
            <person name="Kaur N."/>
            <person name="Mayilraj S."/>
        </authorList>
    </citation>
    <scope>NUCLEOTIDE SEQUENCE [LARGE SCALE GENOMIC DNA]</scope>
    <source>
        <strain evidence="5 6">JCM 16380</strain>
    </source>
</reference>
<evidence type="ECO:0000259" key="4">
    <source>
        <dbReference type="Pfam" id="PF06441"/>
    </source>
</evidence>
<comment type="similarity">
    <text evidence="1">Belongs to the peptidase S33 family.</text>
</comment>
<dbReference type="GO" id="GO:0097176">
    <property type="term" value="P:epoxide metabolic process"/>
    <property type="evidence" value="ECO:0007669"/>
    <property type="project" value="TreeGrafter"/>
</dbReference>
<dbReference type="Pfam" id="PF06441">
    <property type="entry name" value="EHN"/>
    <property type="match status" value="1"/>
</dbReference>
<keyword evidence="6" id="KW-1185">Reference proteome</keyword>
<organism evidence="5 6">
    <name type="scientific">Amycolatopsis thailandensis</name>
    <dbReference type="NCBI Taxonomy" id="589330"/>
    <lineage>
        <taxon>Bacteria</taxon>
        <taxon>Bacillati</taxon>
        <taxon>Actinomycetota</taxon>
        <taxon>Actinomycetes</taxon>
        <taxon>Pseudonocardiales</taxon>
        <taxon>Pseudonocardiaceae</taxon>
        <taxon>Amycolatopsis</taxon>
    </lineage>
</organism>
<keyword evidence="3 5" id="KW-0378">Hydrolase</keyword>
<dbReference type="InterPro" id="IPR010497">
    <property type="entry name" value="Epoxide_hydro_N"/>
</dbReference>
<feature type="domain" description="Epoxide hydrolase N-terminal" evidence="4">
    <location>
        <begin position="4"/>
        <end position="108"/>
    </location>
</feature>
<dbReference type="EMBL" id="NMQT01000038">
    <property type="protein sequence ID" value="OXM56630.1"/>
    <property type="molecule type" value="Genomic_DNA"/>
</dbReference>
<evidence type="ECO:0000313" key="6">
    <source>
        <dbReference type="Proteomes" id="UP000215223"/>
    </source>
</evidence>
<accession>A0A229SCR0</accession>
<evidence type="ECO:0000256" key="3">
    <source>
        <dbReference type="ARBA" id="ARBA00022801"/>
    </source>
</evidence>